<name>A0ABS3TMC4_9PSED</name>
<dbReference type="GO" id="GO:0008168">
    <property type="term" value="F:methyltransferase activity"/>
    <property type="evidence" value="ECO:0007669"/>
    <property type="project" value="UniProtKB-KW"/>
</dbReference>
<dbReference type="InterPro" id="IPR008248">
    <property type="entry name" value="CheB-like"/>
</dbReference>
<comment type="catalytic activity">
    <reaction evidence="5">
        <text>L-glutaminyl-[protein] + H2O = L-glutamyl-[protein] + NH4(+)</text>
        <dbReference type="Rhea" id="RHEA:16441"/>
        <dbReference type="Rhea" id="RHEA-COMP:10207"/>
        <dbReference type="Rhea" id="RHEA-COMP:10208"/>
        <dbReference type="ChEBI" id="CHEBI:15377"/>
        <dbReference type="ChEBI" id="CHEBI:28938"/>
        <dbReference type="ChEBI" id="CHEBI:29973"/>
        <dbReference type="ChEBI" id="CHEBI:30011"/>
        <dbReference type="EC" id="3.5.1.44"/>
    </reaction>
</comment>
<feature type="domain" description="Response regulatory" evidence="8">
    <location>
        <begin position="2"/>
        <end position="119"/>
    </location>
</feature>
<keyword evidence="10" id="KW-0808">Transferase</keyword>
<keyword evidence="3 5" id="KW-0378">Hydrolase</keyword>
<dbReference type="Pfam" id="PF00072">
    <property type="entry name" value="Response_reg"/>
    <property type="match status" value="1"/>
</dbReference>
<evidence type="ECO:0000256" key="1">
    <source>
        <dbReference type="ARBA" id="ARBA00022490"/>
    </source>
</evidence>
<dbReference type="Gene3D" id="3.40.50.2300">
    <property type="match status" value="1"/>
</dbReference>
<feature type="modified residue" description="4-aspartylphosphate" evidence="5 7">
    <location>
        <position position="53"/>
    </location>
</feature>
<evidence type="ECO:0000313" key="10">
    <source>
        <dbReference type="EMBL" id="MBO3274811.1"/>
    </source>
</evidence>
<sequence length="332" mass="34977">MRIAIASDKPAVVADLRRLLAGEPAHHVLWVAADGVEAVERCALQAPDVLLLDLDLAPMGGVEATRLIMQFSPCAIMLVAADLEQGTSRVFEAMGHGAVDAMQLPAALAGNPGQTLLRKLRNLAWLNAPDDSRPGAAWSPRPVLRPASRLVAIGASAGGPAALAELFAGLPESFSAAIVVVQHVEDAFTRGMADWLTTQSPIPVRLARGDETPQPGSILLAGGSNHLRLLKSGELNYSEEPCSHVYRPSIDVFFESVAQNWTGEAVGVLLTGMGRDGAQGLKLMRKRGFLTLAQDEGSCAVYGMPKAAAALGAAAEIRPLGEIARRLCELYG</sequence>
<comment type="PTM">
    <text evidence="5">Phosphorylated by CheA. Phosphorylation of the N-terminal regulatory domain activates the methylesterase activity.</text>
</comment>
<keyword evidence="10" id="KW-0489">Methyltransferase</keyword>
<comment type="similarity">
    <text evidence="5">Belongs to the CheB family.</text>
</comment>
<evidence type="ECO:0000256" key="5">
    <source>
        <dbReference type="HAMAP-Rule" id="MF_00099"/>
    </source>
</evidence>
<keyword evidence="11" id="KW-1185">Reference proteome</keyword>
<organism evidence="10 11">
    <name type="scientific">Pseudomonas schmalbachii</name>
    <dbReference type="NCBI Taxonomy" id="2816993"/>
    <lineage>
        <taxon>Bacteria</taxon>
        <taxon>Pseudomonadati</taxon>
        <taxon>Pseudomonadota</taxon>
        <taxon>Gammaproteobacteria</taxon>
        <taxon>Pseudomonadales</taxon>
        <taxon>Pseudomonadaceae</taxon>
        <taxon>Pseudomonas</taxon>
    </lineage>
</organism>
<dbReference type="InterPro" id="IPR000673">
    <property type="entry name" value="Sig_transdc_resp-reg_Me-estase"/>
</dbReference>
<dbReference type="Gene3D" id="3.40.50.180">
    <property type="entry name" value="Methylesterase CheB, C-terminal domain"/>
    <property type="match status" value="1"/>
</dbReference>
<feature type="domain" description="CheB-type methylesterase" evidence="9">
    <location>
        <begin position="144"/>
        <end position="332"/>
    </location>
</feature>
<evidence type="ECO:0000256" key="7">
    <source>
        <dbReference type="PROSITE-ProRule" id="PRU00169"/>
    </source>
</evidence>
<dbReference type="HAMAP" id="MF_00099">
    <property type="entry name" value="CheB_chemtxs"/>
    <property type="match status" value="1"/>
</dbReference>
<dbReference type="PANTHER" id="PTHR42872:SF6">
    <property type="entry name" value="PROTEIN-GLUTAMATE METHYLESTERASE_PROTEIN-GLUTAMINE GLUTAMINASE"/>
    <property type="match status" value="1"/>
</dbReference>
<dbReference type="GO" id="GO:0032259">
    <property type="term" value="P:methylation"/>
    <property type="evidence" value="ECO:0007669"/>
    <property type="project" value="UniProtKB-KW"/>
</dbReference>
<dbReference type="EMBL" id="JAELYA010000002">
    <property type="protein sequence ID" value="MBO3274811.1"/>
    <property type="molecule type" value="Genomic_DNA"/>
</dbReference>
<dbReference type="SUPFAM" id="SSF52172">
    <property type="entry name" value="CheY-like"/>
    <property type="match status" value="1"/>
</dbReference>
<evidence type="ECO:0000259" key="8">
    <source>
        <dbReference type="PROSITE" id="PS50110"/>
    </source>
</evidence>
<dbReference type="NCBIfam" id="NF009206">
    <property type="entry name" value="PRK12555.1"/>
    <property type="match status" value="1"/>
</dbReference>
<dbReference type="Pfam" id="PF01339">
    <property type="entry name" value="CheB_methylest"/>
    <property type="match status" value="1"/>
</dbReference>
<keyword evidence="2 5" id="KW-0145">Chemotaxis</keyword>
<accession>A0ABS3TMC4</accession>
<dbReference type="Proteomes" id="UP000669060">
    <property type="component" value="Unassembled WGS sequence"/>
</dbReference>
<dbReference type="PROSITE" id="PS50110">
    <property type="entry name" value="RESPONSE_REGULATORY"/>
    <property type="match status" value="1"/>
</dbReference>
<evidence type="ECO:0000259" key="9">
    <source>
        <dbReference type="PROSITE" id="PS50122"/>
    </source>
</evidence>
<dbReference type="PROSITE" id="PS50122">
    <property type="entry name" value="CHEB"/>
    <property type="match status" value="1"/>
</dbReference>
<dbReference type="PANTHER" id="PTHR42872">
    <property type="entry name" value="PROTEIN-GLUTAMATE METHYLESTERASE/PROTEIN-GLUTAMINE GLUTAMINASE"/>
    <property type="match status" value="1"/>
</dbReference>
<proteinExistence type="inferred from homology"/>
<feature type="active site" evidence="5 6">
    <location>
        <position position="156"/>
    </location>
</feature>
<comment type="subcellular location">
    <subcellularLocation>
        <location evidence="5">Cytoplasm</location>
    </subcellularLocation>
</comment>
<evidence type="ECO:0000256" key="6">
    <source>
        <dbReference type="PROSITE-ProRule" id="PRU00050"/>
    </source>
</evidence>
<evidence type="ECO:0000313" key="11">
    <source>
        <dbReference type="Proteomes" id="UP000669060"/>
    </source>
</evidence>
<dbReference type="EC" id="3.1.1.61" evidence="5"/>
<reference evidence="10 11" key="1">
    <citation type="submission" date="2020-12" db="EMBL/GenBank/DDBJ databases">
        <title>Pseudomonas schmalbachii sp. nov. isolated from millipede gut.</title>
        <authorList>
            <person name="Shelomi M."/>
        </authorList>
    </citation>
    <scope>NUCLEOTIDE SEQUENCE [LARGE SCALE GENOMIC DNA]</scope>
    <source>
        <strain evidence="10 11">Milli4</strain>
    </source>
</reference>
<dbReference type="SUPFAM" id="SSF52738">
    <property type="entry name" value="Methylesterase CheB, C-terminal domain"/>
    <property type="match status" value="1"/>
</dbReference>
<dbReference type="InterPro" id="IPR011006">
    <property type="entry name" value="CheY-like_superfamily"/>
</dbReference>
<evidence type="ECO:0000256" key="3">
    <source>
        <dbReference type="ARBA" id="ARBA00022801"/>
    </source>
</evidence>
<dbReference type="CDD" id="cd16432">
    <property type="entry name" value="CheB_Rec"/>
    <property type="match status" value="1"/>
</dbReference>
<dbReference type="SMART" id="SM00448">
    <property type="entry name" value="REC"/>
    <property type="match status" value="1"/>
</dbReference>
<feature type="active site" evidence="5 6">
    <location>
        <position position="276"/>
    </location>
</feature>
<keyword evidence="1 5" id="KW-0963">Cytoplasm</keyword>
<evidence type="ECO:0000256" key="2">
    <source>
        <dbReference type="ARBA" id="ARBA00022500"/>
    </source>
</evidence>
<dbReference type="PIRSF" id="PIRSF000876">
    <property type="entry name" value="RR_chemtxs_CheB"/>
    <property type="match status" value="1"/>
</dbReference>
<evidence type="ECO:0000256" key="4">
    <source>
        <dbReference type="ARBA" id="ARBA00048267"/>
    </source>
</evidence>
<protein>
    <recommendedName>
        <fullName evidence="5">Protein-glutamate methylesterase/protein-glutamine glutaminase</fullName>
        <ecNumber evidence="5">3.1.1.61</ecNumber>
        <ecNumber evidence="5">3.5.1.44</ecNumber>
    </recommendedName>
</protein>
<comment type="caution">
    <text evidence="10">The sequence shown here is derived from an EMBL/GenBank/DDBJ whole genome shotgun (WGS) entry which is preliminary data.</text>
</comment>
<dbReference type="InterPro" id="IPR035909">
    <property type="entry name" value="CheB_C"/>
</dbReference>
<dbReference type="EC" id="3.5.1.44" evidence="5"/>
<dbReference type="RefSeq" id="WP_208312660.1">
    <property type="nucleotide sequence ID" value="NZ_JAELYA010000002.1"/>
</dbReference>
<gene>
    <name evidence="5 10" type="primary">cheB</name>
    <name evidence="10" type="ORF">JFY56_06220</name>
</gene>
<comment type="domain">
    <text evidence="5">Contains a C-terminal catalytic domain, and an N-terminal region which modulates catalytic activity.</text>
</comment>
<comment type="catalytic activity">
    <reaction evidence="4 5">
        <text>[protein]-L-glutamate 5-O-methyl ester + H2O = L-glutamyl-[protein] + methanol + H(+)</text>
        <dbReference type="Rhea" id="RHEA:23236"/>
        <dbReference type="Rhea" id="RHEA-COMP:10208"/>
        <dbReference type="Rhea" id="RHEA-COMP:10311"/>
        <dbReference type="ChEBI" id="CHEBI:15377"/>
        <dbReference type="ChEBI" id="CHEBI:15378"/>
        <dbReference type="ChEBI" id="CHEBI:17790"/>
        <dbReference type="ChEBI" id="CHEBI:29973"/>
        <dbReference type="ChEBI" id="CHEBI:82795"/>
        <dbReference type="EC" id="3.1.1.61"/>
    </reaction>
</comment>
<feature type="active site" evidence="5 6">
    <location>
        <position position="183"/>
    </location>
</feature>
<keyword evidence="5 7" id="KW-0597">Phosphoprotein</keyword>
<comment type="function">
    <text evidence="5">Involved in chemotaxis. Part of a chemotaxis signal transduction system that modulates chemotaxis in response to various stimuli. Catalyzes the demethylation of specific methylglutamate residues introduced into the chemoreceptors (methyl-accepting chemotaxis proteins or MCP) by CheR. Also mediates the irreversible deamidation of specific glutamine residues to glutamic acid.</text>
</comment>
<dbReference type="InterPro" id="IPR001789">
    <property type="entry name" value="Sig_transdc_resp-reg_receiver"/>
</dbReference>